<feature type="compositionally biased region" description="Polar residues" evidence="1">
    <location>
        <begin position="297"/>
        <end position="307"/>
    </location>
</feature>
<dbReference type="HOGENOM" id="CLU_054157_0_0_11"/>
<gene>
    <name evidence="3" type="ORF">BINDI_1191</name>
</gene>
<keyword evidence="4" id="KW-1185">Reference proteome</keyword>
<feature type="transmembrane region" description="Helical" evidence="2">
    <location>
        <begin position="196"/>
        <end position="216"/>
    </location>
</feature>
<proteinExistence type="predicted"/>
<evidence type="ECO:0000256" key="1">
    <source>
        <dbReference type="SAM" id="MobiDB-lite"/>
    </source>
</evidence>
<feature type="compositionally biased region" description="Polar residues" evidence="1">
    <location>
        <begin position="328"/>
        <end position="338"/>
    </location>
</feature>
<keyword evidence="2" id="KW-0472">Membrane</keyword>
<feature type="region of interest" description="Disordered" evidence="1">
    <location>
        <begin position="297"/>
        <end position="378"/>
    </location>
</feature>
<feature type="compositionally biased region" description="Low complexity" evidence="1">
    <location>
        <begin position="309"/>
        <end position="321"/>
    </location>
</feature>
<dbReference type="KEGG" id="bii:BINDI_1191"/>
<protein>
    <submittedName>
        <fullName evidence="3">Uncharacterized protein</fullName>
    </submittedName>
</protein>
<sequence>MRGVITPIFGLLAVTCIVLGVMNATVWKPSPHVDAQGKTDTRYVVTDPGVLPLVDNRVSIRATPERTRGKAQVCMALTTAQDAAGWTAGQDVTRVKGLDDWETLDLSRGKTAAKQAKDGADGVAFADSDMWRQVKCGGASTVMTIEADRPDLVLLVDTQPGASADQQGAKASAAQSAVKLQLSWERSKLPDFAIPFYFSGGLLVIMAVLSATVFAMDPAKRRKKQAASVKEQEPEVTVAQALGSMVAPGLGKKRKSTGRHRRHAVEGSTQVPGSGTVPNGQAPQVIDPTARNMVATQTTSQQGTANVEGQGQSQPQGWSQVPPQPGQTERSQGFTGSAPSPMGGEKAVADSSETTQSEAFEPGRSVTGDRGADDISQTSVISLEEMSSYLARLANEGNIKQDGEEQS</sequence>
<organism evidence="3 4">
    <name type="scientific">Bifidobacterium [indicum] DSM 20214 = LMG 11587</name>
    <dbReference type="NCBI Taxonomy" id="1341694"/>
    <lineage>
        <taxon>Bacteria</taxon>
        <taxon>Bacillati</taxon>
        <taxon>Actinomycetota</taxon>
        <taxon>Actinomycetes</taxon>
        <taxon>Bifidobacteriales</taxon>
        <taxon>Bifidobacteriaceae</taxon>
        <taxon>Bifidobacterium</taxon>
    </lineage>
</organism>
<feature type="compositionally biased region" description="Polar residues" evidence="1">
    <location>
        <begin position="267"/>
        <end position="282"/>
    </location>
</feature>
<reference evidence="3 4" key="1">
    <citation type="journal article" date="2014" name="Appl. Environ. Microbiol.">
        <title>Genomic encyclopedia of type strains of the genus Bifidobacterium.</title>
        <authorList>
            <person name="Milani C."/>
            <person name="Lugli G.A."/>
            <person name="Duranti S."/>
            <person name="Turroni F."/>
            <person name="Bottacini F."/>
            <person name="Mangifesta M."/>
            <person name="Sanchez B."/>
            <person name="Viappiani A."/>
            <person name="Mancabelli L."/>
            <person name="Taminiau B."/>
            <person name="Delcenserie V."/>
            <person name="Barrangou R."/>
            <person name="Margolles A."/>
            <person name="van Sinderen D."/>
            <person name="Ventura M."/>
        </authorList>
    </citation>
    <scope>NUCLEOTIDE SEQUENCE [LARGE SCALE GENOMIC DNA]</scope>
    <source>
        <strain evidence="3 4">LMG 11587</strain>
    </source>
</reference>
<dbReference type="Proteomes" id="UP000028569">
    <property type="component" value="Chromosome"/>
</dbReference>
<evidence type="ECO:0000313" key="3">
    <source>
        <dbReference type="EMBL" id="AIC92449.1"/>
    </source>
</evidence>
<name>A0A087VVT7_9BIFI</name>
<dbReference type="EMBL" id="CP006018">
    <property type="protein sequence ID" value="AIC92449.1"/>
    <property type="molecule type" value="Genomic_DNA"/>
</dbReference>
<keyword evidence="2" id="KW-1133">Transmembrane helix</keyword>
<keyword evidence="2" id="KW-0812">Transmembrane</keyword>
<evidence type="ECO:0000256" key="2">
    <source>
        <dbReference type="SAM" id="Phobius"/>
    </source>
</evidence>
<accession>A0A087VVT7</accession>
<feature type="region of interest" description="Disordered" evidence="1">
    <location>
        <begin position="246"/>
        <end position="285"/>
    </location>
</feature>
<evidence type="ECO:0000313" key="4">
    <source>
        <dbReference type="Proteomes" id="UP000028569"/>
    </source>
</evidence>
<dbReference type="AlphaFoldDB" id="A0A087VVT7"/>
<feature type="compositionally biased region" description="Basic residues" evidence="1">
    <location>
        <begin position="251"/>
        <end position="263"/>
    </location>
</feature>